<dbReference type="GO" id="GO:0005886">
    <property type="term" value="C:plasma membrane"/>
    <property type="evidence" value="ECO:0007669"/>
    <property type="project" value="TreeGrafter"/>
</dbReference>
<accession>A0A380AEB7</accession>
<dbReference type="GO" id="GO:0052621">
    <property type="term" value="F:diguanylate cyclase activity"/>
    <property type="evidence" value="ECO:0007669"/>
    <property type="project" value="UniProtKB-EC"/>
</dbReference>
<reference evidence="7 8" key="1">
    <citation type="submission" date="2018-06" db="EMBL/GenBank/DDBJ databases">
        <authorList>
            <consortium name="Pathogen Informatics"/>
            <person name="Doyle S."/>
        </authorList>
    </citation>
    <scope>NUCLEOTIDE SEQUENCE [LARGE SCALE GENOMIC DNA]</scope>
    <source>
        <strain evidence="7 8">NCTC10738</strain>
    </source>
</reference>
<evidence type="ECO:0000259" key="6">
    <source>
        <dbReference type="PROSITE" id="PS50887"/>
    </source>
</evidence>
<dbReference type="PANTHER" id="PTHR45138">
    <property type="entry name" value="REGULATORY COMPONENTS OF SENSORY TRANSDUCTION SYSTEM"/>
    <property type="match status" value="1"/>
</dbReference>
<feature type="domain" description="GGDEF" evidence="6">
    <location>
        <begin position="462"/>
        <end position="595"/>
    </location>
</feature>
<dbReference type="PROSITE" id="PS50887">
    <property type="entry name" value="GGDEF"/>
    <property type="match status" value="1"/>
</dbReference>
<protein>
    <recommendedName>
        <fullName evidence="2">diguanylate cyclase</fullName>
        <ecNumber evidence="2">2.7.7.65</ecNumber>
    </recommendedName>
</protein>
<proteinExistence type="predicted"/>
<dbReference type="NCBIfam" id="TIGR00254">
    <property type="entry name" value="GGDEF"/>
    <property type="match status" value="1"/>
</dbReference>
<keyword evidence="5" id="KW-0732">Signal</keyword>
<dbReference type="FunFam" id="3.30.70.270:FF:000001">
    <property type="entry name" value="Diguanylate cyclase domain protein"/>
    <property type="match status" value="1"/>
</dbReference>
<dbReference type="GO" id="GO:1902201">
    <property type="term" value="P:negative regulation of bacterial-type flagellum-dependent cell motility"/>
    <property type="evidence" value="ECO:0007669"/>
    <property type="project" value="TreeGrafter"/>
</dbReference>
<dbReference type="RefSeq" id="WP_115389881.1">
    <property type="nucleotide sequence ID" value="NZ_JADZHC010000066.1"/>
</dbReference>
<dbReference type="Proteomes" id="UP000254069">
    <property type="component" value="Unassembled WGS sequence"/>
</dbReference>
<dbReference type="GO" id="GO:0043709">
    <property type="term" value="P:cell adhesion involved in single-species biofilm formation"/>
    <property type="evidence" value="ECO:0007669"/>
    <property type="project" value="TreeGrafter"/>
</dbReference>
<evidence type="ECO:0000256" key="3">
    <source>
        <dbReference type="ARBA" id="ARBA00034247"/>
    </source>
</evidence>
<evidence type="ECO:0000256" key="4">
    <source>
        <dbReference type="SAM" id="Phobius"/>
    </source>
</evidence>
<dbReference type="Gene3D" id="1.25.40.10">
    <property type="entry name" value="Tetratricopeptide repeat domain"/>
    <property type="match status" value="1"/>
</dbReference>
<gene>
    <name evidence="7" type="primary">pleD_4</name>
    <name evidence="7" type="ORF">NCTC10738_02716</name>
</gene>
<dbReference type="InterPro" id="IPR000160">
    <property type="entry name" value="GGDEF_dom"/>
</dbReference>
<dbReference type="SUPFAM" id="SSF55073">
    <property type="entry name" value="Nucleotide cyclase"/>
    <property type="match status" value="1"/>
</dbReference>
<dbReference type="EMBL" id="UGYO01000001">
    <property type="protein sequence ID" value="SUI79212.1"/>
    <property type="molecule type" value="Genomic_DNA"/>
</dbReference>
<evidence type="ECO:0000256" key="5">
    <source>
        <dbReference type="SAM" id="SignalP"/>
    </source>
</evidence>
<dbReference type="InterPro" id="IPR029787">
    <property type="entry name" value="Nucleotide_cyclase"/>
</dbReference>
<feature type="transmembrane region" description="Helical" evidence="4">
    <location>
        <begin position="402"/>
        <end position="419"/>
    </location>
</feature>
<keyword evidence="4" id="KW-0472">Membrane</keyword>
<dbReference type="PANTHER" id="PTHR45138:SF9">
    <property type="entry name" value="DIGUANYLATE CYCLASE DGCM-RELATED"/>
    <property type="match status" value="1"/>
</dbReference>
<feature type="signal peptide" evidence="5">
    <location>
        <begin position="1"/>
        <end position="41"/>
    </location>
</feature>
<dbReference type="EC" id="2.7.7.65" evidence="2"/>
<name>A0A380AEB7_9GAMM</name>
<comment type="catalytic activity">
    <reaction evidence="3">
        <text>2 GTP = 3',3'-c-di-GMP + 2 diphosphate</text>
        <dbReference type="Rhea" id="RHEA:24898"/>
        <dbReference type="ChEBI" id="CHEBI:33019"/>
        <dbReference type="ChEBI" id="CHEBI:37565"/>
        <dbReference type="ChEBI" id="CHEBI:58805"/>
        <dbReference type="EC" id="2.7.7.65"/>
    </reaction>
</comment>
<dbReference type="InterPro" id="IPR011990">
    <property type="entry name" value="TPR-like_helical_dom_sf"/>
</dbReference>
<evidence type="ECO:0000313" key="8">
    <source>
        <dbReference type="Proteomes" id="UP000254069"/>
    </source>
</evidence>
<dbReference type="CDD" id="cd01949">
    <property type="entry name" value="GGDEF"/>
    <property type="match status" value="1"/>
</dbReference>
<keyword evidence="8" id="KW-1185">Reference proteome</keyword>
<sequence length="597" mass="67215">MTKRIKLHSYKLWPARRHLRLSGRRLICALLCLIASTAAQGSDELGEALQRSDEIRSSSPGQFSAMLRKLELRRTDMSAAEQDYLSYLLAYEHSFNGRLEKARSIYQELVQSSAVLEIRFRALTSLVNTNAIKREWSQGAENLRQTLQLLPQIKDDGFYVHGLAVAAVFYNLLGQYQQGLHFATRLREKGHNDGRSLCFADQLSLQALFGLKRIEATDRAFAQALNICREANEPVGASAILSYQAELYINEGKPQQALELLLHQLPQMESTRYAPMIASYYSLLAEAYWRTDEPELAKEFAIQAVAGGAEAGKGDPSIRAFRVLYQYYRQSGDLDAALDAYIQYSEADKAFLDEIRAKTLAFQLAEHQSVEQKNRIALLDEQNKLLKVKQQLAETESHNHKLLIAALFCVITLLLTWGYQSWKTQKRLRELAEFDCLTGIFSRGHFTQVGLSALEYCKLQQLPVSCIMLDLDNFKRINDTKGHKTGDWALREVARIARNLCNGKEILGRIGGEEFCLLMPETRIDKAIAFAEILRELLEQADTSDSGHSFTLTASFGVSEAAISGYQLETLLADTDKAMYQAKKNGRNQVCSAADIP</sequence>
<keyword evidence="4" id="KW-1133">Transmembrane helix</keyword>
<organism evidence="7 8">
    <name type="scientific">Shewanella algae</name>
    <dbReference type="NCBI Taxonomy" id="38313"/>
    <lineage>
        <taxon>Bacteria</taxon>
        <taxon>Pseudomonadati</taxon>
        <taxon>Pseudomonadota</taxon>
        <taxon>Gammaproteobacteria</taxon>
        <taxon>Alteromonadales</taxon>
        <taxon>Shewanellaceae</taxon>
        <taxon>Shewanella</taxon>
    </lineage>
</organism>
<keyword evidence="4" id="KW-0812">Transmembrane</keyword>
<feature type="chain" id="PRO_5016706921" description="diguanylate cyclase" evidence="5">
    <location>
        <begin position="42"/>
        <end position="597"/>
    </location>
</feature>
<dbReference type="SMART" id="SM00267">
    <property type="entry name" value="GGDEF"/>
    <property type="match status" value="1"/>
</dbReference>
<dbReference type="Pfam" id="PF00990">
    <property type="entry name" value="GGDEF"/>
    <property type="match status" value="1"/>
</dbReference>
<dbReference type="InterPro" id="IPR050469">
    <property type="entry name" value="Diguanylate_Cyclase"/>
</dbReference>
<dbReference type="Gene3D" id="3.30.70.270">
    <property type="match status" value="1"/>
</dbReference>
<evidence type="ECO:0000313" key="7">
    <source>
        <dbReference type="EMBL" id="SUI79212.1"/>
    </source>
</evidence>
<dbReference type="InterPro" id="IPR043128">
    <property type="entry name" value="Rev_trsase/Diguanyl_cyclase"/>
</dbReference>
<evidence type="ECO:0000256" key="1">
    <source>
        <dbReference type="ARBA" id="ARBA00001946"/>
    </source>
</evidence>
<dbReference type="AlphaFoldDB" id="A0A380AEB7"/>
<dbReference type="SUPFAM" id="SSF48452">
    <property type="entry name" value="TPR-like"/>
    <property type="match status" value="1"/>
</dbReference>
<comment type="cofactor">
    <cofactor evidence="1">
        <name>Mg(2+)</name>
        <dbReference type="ChEBI" id="CHEBI:18420"/>
    </cofactor>
</comment>
<evidence type="ECO:0000256" key="2">
    <source>
        <dbReference type="ARBA" id="ARBA00012528"/>
    </source>
</evidence>